<reference evidence="1 2" key="1">
    <citation type="journal article" date="2016" name="PLoS ONE">
        <title>Genome Sequencing and Analysis of Catopsilia pomona nucleopolyhedrovirus: A Distinct Species in Group I Alphabaculovirus.</title>
        <authorList>
            <person name="Wang J."/>
            <person name="Zhu Z."/>
            <person name="Zhang L."/>
            <person name="Hou D."/>
            <person name="Wang M."/>
            <person name="Arif B."/>
            <person name="Kou Z."/>
            <person name="Wang H."/>
            <person name="Deng F."/>
            <person name="Hu Z."/>
        </authorList>
    </citation>
    <scope>NUCLEOTIDE SEQUENCE [LARGE SCALE GENOMIC DNA]</scope>
    <source>
        <strain evidence="1">416</strain>
    </source>
</reference>
<gene>
    <name evidence="1" type="primary">pif3</name>
    <name evidence="1" type="ORF">CapoNPV_033</name>
</gene>
<name>A0A172WZA7_9ABAC</name>
<dbReference type="Proteomes" id="UP000203996">
    <property type="component" value="Segment"/>
</dbReference>
<evidence type="ECO:0000313" key="1">
    <source>
        <dbReference type="EMBL" id="ANF29681.1"/>
    </source>
</evidence>
<accession>A0A172WZA7</accession>
<evidence type="ECO:0000313" key="2">
    <source>
        <dbReference type="Proteomes" id="UP000203996"/>
    </source>
</evidence>
<proteinExistence type="predicted"/>
<protein>
    <submittedName>
        <fullName evidence="1">Pif3</fullName>
    </submittedName>
</protein>
<organism evidence="1 2">
    <name type="scientific">Catopsilia pomona nucleopolyhedrovirus</name>
    <dbReference type="NCBI Taxonomy" id="1850906"/>
    <lineage>
        <taxon>Viruses</taxon>
        <taxon>Viruses incertae sedis</taxon>
        <taxon>Naldaviricetes</taxon>
        <taxon>Lefavirales</taxon>
        <taxon>Baculoviridae</taxon>
        <taxon>Alphabaculovirus</taxon>
        <taxon>Alphabaculovirus capomonae</taxon>
    </lineage>
</organism>
<dbReference type="KEGG" id="vg:27924257"/>
<keyword evidence="2" id="KW-1185">Reference proteome</keyword>
<dbReference type="GeneID" id="27924257"/>
<dbReference type="OrthoDB" id="9997at10239"/>
<dbReference type="EMBL" id="KU565883">
    <property type="protein sequence ID" value="ANF29681.1"/>
    <property type="molecule type" value="Genomic_DNA"/>
</dbReference>
<dbReference type="RefSeq" id="YP_009255290.1">
    <property type="nucleotide sequence ID" value="NC_030240.1"/>
</dbReference>
<dbReference type="InterPro" id="IPR007703">
    <property type="entry name" value="PIF3"/>
</dbReference>
<dbReference type="Pfam" id="PF05006">
    <property type="entry name" value="PIF3"/>
    <property type="match status" value="1"/>
</dbReference>
<sequence length="214" mass="23938">MFIVWQLLILLVIVAIVYVYTFRSVQNFILNDVETIEKANAFDTPLFNFSYQRNRAVNCELNRLPCVTDQQCRDNCVIASAASQLSCREGFCNAFGNSIVSDDDENDDNAATINCDPALGLMRVYSAGGDFVVAQTCVSTYRDIVDDTGTPRPYVCDNGRLDLNLNTVQFSLQSCECASGYVKMAFRQTALARTIPICIPARVANLYRRIYSQQ</sequence>